<dbReference type="GO" id="GO:0005657">
    <property type="term" value="C:replication fork"/>
    <property type="evidence" value="ECO:0007669"/>
    <property type="project" value="TreeGrafter"/>
</dbReference>
<dbReference type="InterPro" id="IPR049163">
    <property type="entry name" value="Pif1-like_2B_dom"/>
</dbReference>
<dbReference type="PANTHER" id="PTHR23274:SF48">
    <property type="entry name" value="ATP-DEPENDENT DNA HELICASE"/>
    <property type="match status" value="1"/>
</dbReference>
<dbReference type="AlphaFoldDB" id="A0A0L8I4F2"/>
<evidence type="ECO:0000313" key="2">
    <source>
        <dbReference type="EMBL" id="KOF96199.1"/>
    </source>
</evidence>
<reference evidence="2" key="1">
    <citation type="submission" date="2015-07" db="EMBL/GenBank/DDBJ databases">
        <title>MeaNS - Measles Nucleotide Surveillance Program.</title>
        <authorList>
            <person name="Tran T."/>
            <person name="Druce J."/>
        </authorList>
    </citation>
    <scope>NUCLEOTIDE SEQUENCE</scope>
    <source>
        <strain evidence="2">UCB-OBI-ISO-001</strain>
        <tissue evidence="2">Gonad</tissue>
    </source>
</reference>
<dbReference type="GO" id="GO:0006260">
    <property type="term" value="P:DNA replication"/>
    <property type="evidence" value="ECO:0007669"/>
    <property type="project" value="TreeGrafter"/>
</dbReference>
<protein>
    <recommendedName>
        <fullName evidence="1">DNA helicase Pif1-like 2B domain-containing protein</fullName>
    </recommendedName>
</protein>
<name>A0A0L8I4F2_OCTBM</name>
<gene>
    <name evidence="2" type="ORF">OCBIM_22036061mg</name>
</gene>
<dbReference type="InterPro" id="IPR027417">
    <property type="entry name" value="P-loop_NTPase"/>
</dbReference>
<proteinExistence type="predicted"/>
<dbReference type="EMBL" id="KQ416616">
    <property type="protein sequence ID" value="KOF96199.1"/>
    <property type="molecule type" value="Genomic_DNA"/>
</dbReference>
<dbReference type="SUPFAM" id="SSF52540">
    <property type="entry name" value="P-loop containing nucleoside triphosphate hydrolases"/>
    <property type="match status" value="1"/>
</dbReference>
<dbReference type="Pfam" id="PF21530">
    <property type="entry name" value="Pif1_2B_dom"/>
    <property type="match status" value="1"/>
</dbReference>
<dbReference type="OrthoDB" id="6265497at2759"/>
<sequence length="195" mass="21576">MGLRLLRDQSAEIFDERLLELSEGRVAIDEEQFLTLNPICNSADSIDDLDSVDYPIEFMNSLEPSGTAPHCFQLKKRIPIMLLHNLSQSKLCDGTRLIVHKLMINCIEANILTGCGKGKTVFIPHIPVISSNAPFQFKQLQLPIPLSFAMSINKSQGQTLKVDGLQLEEPCFSHGQHYISASCVGAKANLFAYAS</sequence>
<accession>A0A0L8I4F2</accession>
<evidence type="ECO:0000259" key="1">
    <source>
        <dbReference type="Pfam" id="PF21530"/>
    </source>
</evidence>
<dbReference type="PANTHER" id="PTHR23274">
    <property type="entry name" value="DNA HELICASE-RELATED"/>
    <property type="match status" value="1"/>
</dbReference>
<organism evidence="2">
    <name type="scientific">Octopus bimaculoides</name>
    <name type="common">California two-spotted octopus</name>
    <dbReference type="NCBI Taxonomy" id="37653"/>
    <lineage>
        <taxon>Eukaryota</taxon>
        <taxon>Metazoa</taxon>
        <taxon>Spiralia</taxon>
        <taxon>Lophotrochozoa</taxon>
        <taxon>Mollusca</taxon>
        <taxon>Cephalopoda</taxon>
        <taxon>Coleoidea</taxon>
        <taxon>Octopodiformes</taxon>
        <taxon>Octopoda</taxon>
        <taxon>Incirrata</taxon>
        <taxon>Octopodidae</taxon>
        <taxon>Octopus</taxon>
    </lineage>
</organism>
<feature type="domain" description="DNA helicase Pif1-like 2B" evidence="1">
    <location>
        <begin position="57"/>
        <end position="102"/>
    </location>
</feature>